<dbReference type="EMBL" id="KN822296">
    <property type="protein sequence ID" value="KIM51024.1"/>
    <property type="molecule type" value="Genomic_DNA"/>
</dbReference>
<proteinExistence type="predicted"/>
<dbReference type="STRING" id="1036808.A0A0C3D3P5"/>
<feature type="compositionally biased region" description="Basic and acidic residues" evidence="1">
    <location>
        <begin position="697"/>
        <end position="711"/>
    </location>
</feature>
<evidence type="ECO:0008006" key="5">
    <source>
        <dbReference type="Google" id="ProtNLM"/>
    </source>
</evidence>
<reference evidence="3 4" key="1">
    <citation type="submission" date="2014-04" db="EMBL/GenBank/DDBJ databases">
        <authorList>
            <consortium name="DOE Joint Genome Institute"/>
            <person name="Kuo A."/>
            <person name="Kohler A."/>
            <person name="Nagy L.G."/>
            <person name="Floudas D."/>
            <person name="Copeland A."/>
            <person name="Barry K.W."/>
            <person name="Cichocki N."/>
            <person name="Veneault-Fourrey C."/>
            <person name="LaButti K."/>
            <person name="Lindquist E.A."/>
            <person name="Lipzen A."/>
            <person name="Lundell T."/>
            <person name="Morin E."/>
            <person name="Murat C."/>
            <person name="Sun H."/>
            <person name="Tunlid A."/>
            <person name="Henrissat B."/>
            <person name="Grigoriev I.V."/>
            <person name="Hibbett D.S."/>
            <person name="Martin F."/>
            <person name="Nordberg H.P."/>
            <person name="Cantor M.N."/>
            <person name="Hua S.X."/>
        </authorList>
    </citation>
    <scope>NUCLEOTIDE SEQUENCE [LARGE SCALE GENOMIC DNA]</scope>
    <source>
        <strain evidence="3 4">Foug A</strain>
    </source>
</reference>
<dbReference type="Gene3D" id="1.10.443.10">
    <property type="entry name" value="Intergrase catalytic core"/>
    <property type="match status" value="1"/>
</dbReference>
<dbReference type="HOGENOM" id="CLU_013901_0_0_1"/>
<evidence type="ECO:0000313" key="3">
    <source>
        <dbReference type="EMBL" id="KIM51024.1"/>
    </source>
</evidence>
<evidence type="ECO:0000313" key="4">
    <source>
        <dbReference type="Proteomes" id="UP000053989"/>
    </source>
</evidence>
<dbReference type="OrthoDB" id="164951at2759"/>
<dbReference type="InterPro" id="IPR013762">
    <property type="entry name" value="Integrase-like_cat_sf"/>
</dbReference>
<keyword evidence="4" id="KW-1185">Reference proteome</keyword>
<organism evidence="3 4">
    <name type="scientific">Scleroderma citrinum Foug A</name>
    <dbReference type="NCBI Taxonomy" id="1036808"/>
    <lineage>
        <taxon>Eukaryota</taxon>
        <taxon>Fungi</taxon>
        <taxon>Dikarya</taxon>
        <taxon>Basidiomycota</taxon>
        <taxon>Agaricomycotina</taxon>
        <taxon>Agaricomycetes</taxon>
        <taxon>Agaricomycetidae</taxon>
        <taxon>Boletales</taxon>
        <taxon>Sclerodermatineae</taxon>
        <taxon>Sclerodermataceae</taxon>
        <taxon>Scleroderma</taxon>
    </lineage>
</organism>
<dbReference type="GO" id="GO:0015074">
    <property type="term" value="P:DNA integration"/>
    <property type="evidence" value="ECO:0007669"/>
    <property type="project" value="InterPro"/>
</dbReference>
<dbReference type="GO" id="GO:0006310">
    <property type="term" value="P:DNA recombination"/>
    <property type="evidence" value="ECO:0007669"/>
    <property type="project" value="InterPro"/>
</dbReference>
<feature type="region of interest" description="Disordered" evidence="1">
    <location>
        <begin position="692"/>
        <end position="711"/>
    </location>
</feature>
<reference evidence="3" key="3">
    <citation type="submission" date="2015-02" db="EMBL/GenBank/DDBJ databases">
        <title>Evolutionary Origins and Diversification of the Mycorrhizal Mutualists.</title>
        <authorList>
            <consortium name="DOE Joint Genome Institute"/>
            <consortium name="Mycorrhizal Genomics Consortium"/>
            <person name="Kohler A."/>
            <person name="Kuo A."/>
            <person name="Nagy L.G."/>
            <person name="Floudas D."/>
            <person name="Copeland A."/>
            <person name="Barry K.W."/>
            <person name="Cichocki N."/>
            <person name="Veneault-Fourrey C."/>
            <person name="LaButti K."/>
            <person name="Lindquist E.A."/>
            <person name="Lipzen A."/>
            <person name="Lundell T."/>
            <person name="Morin E."/>
            <person name="Murat C."/>
            <person name="Riley R."/>
            <person name="Ohm R."/>
            <person name="Sun H."/>
            <person name="Tunlid A."/>
            <person name="Henrissat B."/>
            <person name="Grigoriev I.V."/>
            <person name="Hibbett D.S."/>
            <person name="Martin F."/>
        </authorList>
    </citation>
    <scope>NUCLEOTIDE SEQUENCE</scope>
    <source>
        <strain evidence="3">Foug A</strain>
    </source>
</reference>
<protein>
    <recommendedName>
        <fullName evidence="5">Ndc10 domain-containing protein</fullName>
    </recommendedName>
</protein>
<accession>A0A0C3D3P5</accession>
<dbReference type="EMBL" id="KN822343">
    <property type="protein sequence ID" value="KIM50714.1"/>
    <property type="molecule type" value="Genomic_DNA"/>
</dbReference>
<feature type="compositionally biased region" description="Basic residues" evidence="1">
    <location>
        <begin position="12"/>
        <end position="21"/>
    </location>
</feature>
<name>A0A0C3D3P5_9AGAM</name>
<feature type="region of interest" description="Disordered" evidence="1">
    <location>
        <begin position="1"/>
        <end position="55"/>
    </location>
</feature>
<evidence type="ECO:0000256" key="1">
    <source>
        <dbReference type="SAM" id="MobiDB-lite"/>
    </source>
</evidence>
<dbReference type="AlphaFoldDB" id="A0A0C3D3P5"/>
<reference evidence="4" key="2">
    <citation type="submission" date="2015-01" db="EMBL/GenBank/DDBJ databases">
        <title>Evolutionary Origins and Diversification of the Mycorrhizal Mutualists.</title>
        <authorList>
            <consortium name="DOE Joint Genome Institute"/>
            <consortium name="Mycorrhizal Genomics Consortium"/>
            <person name="Kohler A."/>
            <person name="Kuo A."/>
            <person name="Nagy L.G."/>
            <person name="Floudas D."/>
            <person name="Copeland A."/>
            <person name="Barry K.W."/>
            <person name="Cichocki N."/>
            <person name="Veneault-Fourrey C."/>
            <person name="LaButti K."/>
            <person name="Lindquist E.A."/>
            <person name="Lipzen A."/>
            <person name="Lundell T."/>
            <person name="Morin E."/>
            <person name="Murat C."/>
            <person name="Riley R."/>
            <person name="Ohm R."/>
            <person name="Sun H."/>
            <person name="Tunlid A."/>
            <person name="Henrissat B."/>
            <person name="Grigoriev I.V."/>
            <person name="Hibbett D.S."/>
            <person name="Martin F."/>
        </authorList>
    </citation>
    <scope>NUCLEOTIDE SEQUENCE [LARGE SCALE GENOMIC DNA]</scope>
    <source>
        <strain evidence="4">Foug A</strain>
    </source>
</reference>
<gene>
    <name evidence="3" type="ORF">SCLCIDRAFT_144246</name>
    <name evidence="2" type="ORF">SCLCIDRAFT_144789</name>
</gene>
<dbReference type="GO" id="GO:0003677">
    <property type="term" value="F:DNA binding"/>
    <property type="evidence" value="ECO:0007669"/>
    <property type="project" value="InterPro"/>
</dbReference>
<evidence type="ECO:0000313" key="2">
    <source>
        <dbReference type="EMBL" id="KIM50714.1"/>
    </source>
</evidence>
<sequence>MDQQGTAATKRTPGKPRKKKTVPASTKDLPTLQAAHQAKETGKQTHLRAPRTRETYSRHLNQAHTWLKSHFKEDGNLSIPSHPESEEGSEIYHDPAFKDAFERHPNHCSNEALSIYLGWRGFKEKCSQSTIDGIRAAFKMMWDEASVGTFRGDWHYNEARCRWEGNPVLSVDVSDTVASIRHKISAEGNQWTHSGAMKKEYMDSILAWSESECPLDIAFHYLRFAMTGLGSPPAEGALKSVRTSITQRVEYLTFSAVAFTLWTRNFELVKLKCGDYLRGEDASLTINDLNVYFEIHLRNRKGWQRKSDKGPREIDLRSNRYKIYPRPDLGRACDPFFWVLFWTNWVQYAHLGHTMCEEDFLFPAVPVNGVIQQAVPLSHDTVQKSLDAARKGTKIKEMFLMHCFRRGGAQYRFMNAPLGEQWSLRCVRFWGGWAEGEQNNTLMRYLLDELHSYEEDFSDALAPRSREASASFAGEAALVRPASTEALRMTHASLTADMTMLHTAVPQPIPMVVPSRPLTVHLQPVQSHTGTQLPRPVQGARAPELLPSSHTGNMAIPSPAPAAHSHIATSAPLPSLAGAQRTPHAPPMGLVIPHIPVQHVNGKKTPKSESWRDIVRHWTVGEPRVHLYVPLKDWPHHYYNGRYGRQFNTLYYQRALIAKEFLHVFKENEEDWYRAYGSAIARGHTKLLEAIQGARSRHPDSRERRRFLMND</sequence>
<dbReference type="Proteomes" id="UP000053989">
    <property type="component" value="Unassembled WGS sequence"/>
</dbReference>